<evidence type="ECO:0000256" key="11">
    <source>
        <dbReference type="ARBA" id="ARBA00023444"/>
    </source>
</evidence>
<name>A0A9X2AC71_9BACL</name>
<feature type="transmembrane region" description="Helical" evidence="12">
    <location>
        <begin position="227"/>
        <end position="245"/>
    </location>
</feature>
<comment type="subcellular location">
    <subcellularLocation>
        <location evidence="1">Membrane</location>
        <topology evidence="1">Multi-pass membrane protein</topology>
    </subcellularLocation>
</comment>
<keyword evidence="4" id="KW-0479">Metal-binding</keyword>
<comment type="pathway">
    <text evidence="11">Porphyrin-containing compound metabolism.</text>
</comment>
<evidence type="ECO:0000256" key="4">
    <source>
        <dbReference type="ARBA" id="ARBA00022723"/>
    </source>
</evidence>
<evidence type="ECO:0000256" key="5">
    <source>
        <dbReference type="ARBA" id="ARBA00022989"/>
    </source>
</evidence>
<feature type="transmembrane region" description="Helical" evidence="12">
    <location>
        <begin position="99"/>
        <end position="122"/>
    </location>
</feature>
<dbReference type="PANTHER" id="PTHR35457:SF1">
    <property type="entry name" value="HEME A SYNTHASE"/>
    <property type="match status" value="1"/>
</dbReference>
<keyword evidence="5 12" id="KW-1133">Transmembrane helix</keyword>
<evidence type="ECO:0000256" key="6">
    <source>
        <dbReference type="ARBA" id="ARBA00023002"/>
    </source>
</evidence>
<dbReference type="InterPro" id="IPR003780">
    <property type="entry name" value="COX15/CtaA_fam"/>
</dbReference>
<feature type="transmembrane region" description="Helical" evidence="12">
    <location>
        <begin position="285"/>
        <end position="307"/>
    </location>
</feature>
<comment type="caution">
    <text evidence="13">The sequence shown here is derived from an EMBL/GenBank/DDBJ whole genome shotgun (WGS) entry which is preliminary data.</text>
</comment>
<dbReference type="Proteomes" id="UP001139263">
    <property type="component" value="Unassembled WGS sequence"/>
</dbReference>
<keyword evidence="3 12" id="KW-0812">Transmembrane</keyword>
<feature type="transmembrane region" description="Helical" evidence="12">
    <location>
        <begin position="178"/>
        <end position="198"/>
    </location>
</feature>
<keyword evidence="9 12" id="KW-0472">Membrane</keyword>
<evidence type="ECO:0000256" key="9">
    <source>
        <dbReference type="ARBA" id="ARBA00023136"/>
    </source>
</evidence>
<feature type="transmembrane region" description="Helical" evidence="12">
    <location>
        <begin position="71"/>
        <end position="92"/>
    </location>
</feature>
<keyword evidence="14" id="KW-1185">Reference proteome</keyword>
<feature type="transmembrane region" description="Helical" evidence="12">
    <location>
        <begin position="257"/>
        <end position="279"/>
    </location>
</feature>
<dbReference type="GO" id="GO:0046872">
    <property type="term" value="F:metal ion binding"/>
    <property type="evidence" value="ECO:0007669"/>
    <property type="project" value="UniProtKB-KW"/>
</dbReference>
<organism evidence="13 14">
    <name type="scientific">Sulfoacidibacillus ferrooxidans</name>
    <dbReference type="NCBI Taxonomy" id="2005001"/>
    <lineage>
        <taxon>Bacteria</taxon>
        <taxon>Bacillati</taxon>
        <taxon>Bacillota</taxon>
        <taxon>Bacilli</taxon>
        <taxon>Bacillales</taxon>
        <taxon>Alicyclobacillaceae</taxon>
        <taxon>Sulfoacidibacillus</taxon>
    </lineage>
</organism>
<keyword evidence="2" id="KW-1003">Cell membrane</keyword>
<reference evidence="13" key="1">
    <citation type="submission" date="2022-03" db="EMBL/GenBank/DDBJ databases">
        <title>Draft Genome Sequence of Firmicute Strain S0AB, a Heterotrophic Iron/Sulfur-Oxidizing Extreme Acidophile.</title>
        <authorList>
            <person name="Vergara E."/>
            <person name="Pakostova E."/>
            <person name="Johnson D.B."/>
            <person name="Holmes D.S."/>
        </authorList>
    </citation>
    <scope>NUCLEOTIDE SEQUENCE</scope>
    <source>
        <strain evidence="13">S0AB</strain>
    </source>
</reference>
<evidence type="ECO:0000256" key="10">
    <source>
        <dbReference type="ARBA" id="ARBA00023157"/>
    </source>
</evidence>
<dbReference type="GO" id="GO:0016020">
    <property type="term" value="C:membrane"/>
    <property type="evidence" value="ECO:0007669"/>
    <property type="project" value="UniProtKB-SubCell"/>
</dbReference>
<evidence type="ECO:0000256" key="8">
    <source>
        <dbReference type="ARBA" id="ARBA00023133"/>
    </source>
</evidence>
<feature type="transmembrane region" description="Helical" evidence="12">
    <location>
        <begin position="12"/>
        <end position="33"/>
    </location>
</feature>
<sequence>MQFAQGHISKKITDILSVATPIGVFVVNTMGFIDTDTGSALGCGRQWPLCNNQLIPSSFDLHTLIEFGHRGLVGLVSILLISFGVFAWVNYGRFIEVRVLSLISVGFVVVEALLGALGVLFGDPPAELATHFGVSLIAFAAVLLLQIVISQIKRHTHDGTTHELMPLRPHAVTKSYESAVWFTFSYLYVAMYIGAYVASSGAADSFSGLVVPAESLQTPHHALWIDLLHRTIAAGLLLLIVHLVVQSYKFRAQRPDLWKGSLAALTFTILQIAAGIFLIDSHISLIAQILHTAVVTALFGVICYMALQVLPEPLARSKQTSDTLVPEH</sequence>
<evidence type="ECO:0000313" key="13">
    <source>
        <dbReference type="EMBL" id="MCI0181975.1"/>
    </source>
</evidence>
<accession>A0A9X2AC71</accession>
<keyword evidence="8" id="KW-0350">Heme biosynthesis</keyword>
<keyword evidence="7" id="KW-0408">Iron</keyword>
<evidence type="ECO:0000256" key="2">
    <source>
        <dbReference type="ARBA" id="ARBA00022475"/>
    </source>
</evidence>
<dbReference type="Pfam" id="PF02628">
    <property type="entry name" value="COX15-CtaA"/>
    <property type="match status" value="1"/>
</dbReference>
<evidence type="ECO:0000313" key="14">
    <source>
        <dbReference type="Proteomes" id="UP001139263"/>
    </source>
</evidence>
<dbReference type="AlphaFoldDB" id="A0A9X2AC71"/>
<gene>
    <name evidence="13" type="primary">ctaA_1</name>
    <name evidence="13" type="ORF">MM817_00226</name>
</gene>
<proteinExistence type="predicted"/>
<evidence type="ECO:0000256" key="7">
    <source>
        <dbReference type="ARBA" id="ARBA00023004"/>
    </source>
</evidence>
<keyword evidence="10" id="KW-1015">Disulfide bond</keyword>
<evidence type="ECO:0000256" key="3">
    <source>
        <dbReference type="ARBA" id="ARBA00022692"/>
    </source>
</evidence>
<dbReference type="RefSeq" id="WP_241711596.1">
    <property type="nucleotide sequence ID" value="NZ_JALBUF010000001.1"/>
</dbReference>
<keyword evidence="6 13" id="KW-0560">Oxidoreductase</keyword>
<dbReference type="GO" id="GO:0016491">
    <property type="term" value="F:oxidoreductase activity"/>
    <property type="evidence" value="ECO:0007669"/>
    <property type="project" value="UniProtKB-KW"/>
</dbReference>
<evidence type="ECO:0000256" key="1">
    <source>
        <dbReference type="ARBA" id="ARBA00004141"/>
    </source>
</evidence>
<dbReference type="GO" id="GO:0006784">
    <property type="term" value="P:heme A biosynthetic process"/>
    <property type="evidence" value="ECO:0007669"/>
    <property type="project" value="InterPro"/>
</dbReference>
<evidence type="ECO:0000256" key="12">
    <source>
        <dbReference type="SAM" id="Phobius"/>
    </source>
</evidence>
<feature type="transmembrane region" description="Helical" evidence="12">
    <location>
        <begin position="128"/>
        <end position="149"/>
    </location>
</feature>
<protein>
    <submittedName>
        <fullName evidence="13">Heme A synthase</fullName>
        <ecNumber evidence="13">1.3.-.-</ecNumber>
    </submittedName>
</protein>
<dbReference type="InterPro" id="IPR050450">
    <property type="entry name" value="COX15/CtaA_HemeA_synthase"/>
</dbReference>
<dbReference type="EC" id="1.3.-.-" evidence="13"/>
<dbReference type="EMBL" id="JALBUF010000001">
    <property type="protein sequence ID" value="MCI0181975.1"/>
    <property type="molecule type" value="Genomic_DNA"/>
</dbReference>
<dbReference type="PANTHER" id="PTHR35457">
    <property type="entry name" value="HEME A SYNTHASE"/>
    <property type="match status" value="1"/>
</dbReference>